<protein>
    <submittedName>
        <fullName evidence="3">Esterase-like activity of phytase family protein</fullName>
    </submittedName>
</protein>
<evidence type="ECO:0000259" key="2">
    <source>
        <dbReference type="Pfam" id="PF13449"/>
    </source>
</evidence>
<name>A0ABV7GJQ5_9RHOB</name>
<reference evidence="4" key="1">
    <citation type="journal article" date="2019" name="Int. J. Syst. Evol. Microbiol.">
        <title>The Global Catalogue of Microorganisms (GCM) 10K type strain sequencing project: providing services to taxonomists for standard genome sequencing and annotation.</title>
        <authorList>
            <consortium name="The Broad Institute Genomics Platform"/>
            <consortium name="The Broad Institute Genome Sequencing Center for Infectious Disease"/>
            <person name="Wu L."/>
            <person name="Ma J."/>
        </authorList>
    </citation>
    <scope>NUCLEOTIDE SEQUENCE [LARGE SCALE GENOMIC DNA]</scope>
    <source>
        <strain evidence="4">KCTC 52366</strain>
    </source>
</reference>
<keyword evidence="1" id="KW-0732">Signal</keyword>
<accession>A0ABV7GJQ5</accession>
<proteinExistence type="predicted"/>
<comment type="caution">
    <text evidence="3">The sequence shown here is derived from an EMBL/GenBank/DDBJ whole genome shotgun (WGS) entry which is preliminary data.</text>
</comment>
<dbReference type="SUPFAM" id="SSF101898">
    <property type="entry name" value="NHL repeat"/>
    <property type="match status" value="1"/>
</dbReference>
<feature type="domain" description="Phytase-like" evidence="2">
    <location>
        <begin position="42"/>
        <end position="282"/>
    </location>
</feature>
<dbReference type="PROSITE" id="PS51257">
    <property type="entry name" value="PROKAR_LIPOPROTEIN"/>
    <property type="match status" value="1"/>
</dbReference>
<dbReference type="InterPro" id="IPR027372">
    <property type="entry name" value="Phytase-like_dom"/>
</dbReference>
<sequence>MRFRHRVAVALLALAACGPGSYGPTGAAELVGEYTWKMPQAAFGGFSGLEVYDDGASFVTVSDRGGIVQGSLTRDARGTIVGVEAAPVFMLRDTDGAPLGTYMTDAEGLAIAPDGRIFVSFENRHEVLTYRFPSETPEALPQHPDFPGMQLNSSLEALAIDGDGALYTMPERSGRLTRPFPVYRWKDGAWSQPFSVPRRDNYLVVGADIGPDGRFYLLERHFAGIFGFQTRVRSFAFDGQSLTDERIEIETSAGKHDNLEGIAAWRDANGFIRLTMVSDDNFRFFQVTEIVEYRLSNGLDGPRARR</sequence>
<dbReference type="RefSeq" id="WP_275631940.1">
    <property type="nucleotide sequence ID" value="NZ_JARGYD010000002.1"/>
</dbReference>
<dbReference type="Proteomes" id="UP001595632">
    <property type="component" value="Unassembled WGS sequence"/>
</dbReference>
<dbReference type="EMBL" id="JBHRTB010000010">
    <property type="protein sequence ID" value="MFC3141809.1"/>
    <property type="molecule type" value="Genomic_DNA"/>
</dbReference>
<evidence type="ECO:0000256" key="1">
    <source>
        <dbReference type="SAM" id="SignalP"/>
    </source>
</evidence>
<dbReference type="PIRSF" id="PIRSF031900">
    <property type="entry name" value="UCP031900"/>
    <property type="match status" value="1"/>
</dbReference>
<evidence type="ECO:0000313" key="3">
    <source>
        <dbReference type="EMBL" id="MFC3141809.1"/>
    </source>
</evidence>
<evidence type="ECO:0000313" key="4">
    <source>
        <dbReference type="Proteomes" id="UP001595632"/>
    </source>
</evidence>
<feature type="chain" id="PRO_5045337133" evidence="1">
    <location>
        <begin position="28"/>
        <end position="306"/>
    </location>
</feature>
<gene>
    <name evidence="3" type="ORF">ACFOGP_03765</name>
</gene>
<feature type="signal peptide" evidence="1">
    <location>
        <begin position="1"/>
        <end position="27"/>
    </location>
</feature>
<dbReference type="InterPro" id="IPR014567">
    <property type="entry name" value="UCP031900"/>
</dbReference>
<keyword evidence="4" id="KW-1185">Reference proteome</keyword>
<organism evidence="3 4">
    <name type="scientific">Psychromarinibacter halotolerans</name>
    <dbReference type="NCBI Taxonomy" id="1775175"/>
    <lineage>
        <taxon>Bacteria</taxon>
        <taxon>Pseudomonadati</taxon>
        <taxon>Pseudomonadota</taxon>
        <taxon>Alphaproteobacteria</taxon>
        <taxon>Rhodobacterales</taxon>
        <taxon>Paracoccaceae</taxon>
        <taxon>Psychromarinibacter</taxon>
    </lineage>
</organism>
<dbReference type="Pfam" id="PF13449">
    <property type="entry name" value="Phytase-like"/>
    <property type="match status" value="1"/>
</dbReference>